<dbReference type="EMBL" id="JAPFFJ010000017">
    <property type="protein sequence ID" value="KAJ6405962.1"/>
    <property type="molecule type" value="Genomic_DNA"/>
</dbReference>
<feature type="domain" description="RING-type" evidence="8">
    <location>
        <begin position="159"/>
        <end position="201"/>
    </location>
</feature>
<evidence type="ECO:0000256" key="7">
    <source>
        <dbReference type="SAM" id="Phobius"/>
    </source>
</evidence>
<keyword evidence="2" id="KW-0479">Metal-binding</keyword>
<evidence type="ECO:0000256" key="2">
    <source>
        <dbReference type="ARBA" id="ARBA00022723"/>
    </source>
</evidence>
<keyword evidence="10" id="KW-1185">Reference proteome</keyword>
<keyword evidence="4" id="KW-0862">Zinc</keyword>
<dbReference type="Pfam" id="PF13639">
    <property type="entry name" value="zf-RING_2"/>
    <property type="match status" value="1"/>
</dbReference>
<dbReference type="Gene3D" id="3.30.40.10">
    <property type="entry name" value="Zinc/RING finger domain, C3HC4 (zinc finger)"/>
    <property type="match status" value="1"/>
</dbReference>
<organism evidence="9 10">
    <name type="scientific">Salix udensis</name>
    <dbReference type="NCBI Taxonomy" id="889485"/>
    <lineage>
        <taxon>Eukaryota</taxon>
        <taxon>Viridiplantae</taxon>
        <taxon>Streptophyta</taxon>
        <taxon>Embryophyta</taxon>
        <taxon>Tracheophyta</taxon>
        <taxon>Spermatophyta</taxon>
        <taxon>Magnoliopsida</taxon>
        <taxon>eudicotyledons</taxon>
        <taxon>Gunneridae</taxon>
        <taxon>Pentapetalae</taxon>
        <taxon>rosids</taxon>
        <taxon>fabids</taxon>
        <taxon>Malpighiales</taxon>
        <taxon>Salicaceae</taxon>
        <taxon>Saliceae</taxon>
        <taxon>Salix</taxon>
    </lineage>
</organism>
<name>A0AAD6JIY4_9ROSI</name>
<dbReference type="Proteomes" id="UP001162972">
    <property type="component" value="Chromosome 2"/>
</dbReference>
<evidence type="ECO:0000256" key="5">
    <source>
        <dbReference type="ARBA" id="ARBA00023136"/>
    </source>
</evidence>
<evidence type="ECO:0000256" key="3">
    <source>
        <dbReference type="ARBA" id="ARBA00022771"/>
    </source>
</evidence>
<evidence type="ECO:0000256" key="6">
    <source>
        <dbReference type="PROSITE-ProRule" id="PRU00175"/>
    </source>
</evidence>
<keyword evidence="7" id="KW-1133">Transmembrane helix</keyword>
<gene>
    <name evidence="9" type="ORF">OIU84_013851</name>
</gene>
<dbReference type="InterPro" id="IPR001841">
    <property type="entry name" value="Znf_RING"/>
</dbReference>
<dbReference type="AlphaFoldDB" id="A0AAD6JIY4"/>
<dbReference type="InterPro" id="IPR013083">
    <property type="entry name" value="Znf_RING/FYVE/PHD"/>
</dbReference>
<dbReference type="PANTHER" id="PTHR46151:SF19">
    <property type="entry name" value="NEP1-INTERACTING PROTEIN 1-LIKE ISOFORM X1"/>
    <property type="match status" value="1"/>
</dbReference>
<comment type="subcellular location">
    <subcellularLocation>
        <location evidence="1">Membrane</location>
    </subcellularLocation>
</comment>
<keyword evidence="3 6" id="KW-0863">Zinc-finger</keyword>
<accession>A0AAD6JIY4</accession>
<evidence type="ECO:0000259" key="8">
    <source>
        <dbReference type="PROSITE" id="PS50089"/>
    </source>
</evidence>
<keyword evidence="7" id="KW-0812">Transmembrane</keyword>
<dbReference type="GO" id="GO:0008270">
    <property type="term" value="F:zinc ion binding"/>
    <property type="evidence" value="ECO:0007669"/>
    <property type="project" value="UniProtKB-KW"/>
</dbReference>
<dbReference type="GO" id="GO:0016020">
    <property type="term" value="C:membrane"/>
    <property type="evidence" value="ECO:0007669"/>
    <property type="project" value="UniProtKB-SubCell"/>
</dbReference>
<dbReference type="SMART" id="SM00184">
    <property type="entry name" value="RING"/>
    <property type="match status" value="1"/>
</dbReference>
<dbReference type="PROSITE" id="PS50089">
    <property type="entry name" value="ZF_RING_2"/>
    <property type="match status" value="1"/>
</dbReference>
<keyword evidence="5 7" id="KW-0472">Membrane</keyword>
<evidence type="ECO:0000256" key="1">
    <source>
        <dbReference type="ARBA" id="ARBA00004370"/>
    </source>
</evidence>
<comment type="caution">
    <text evidence="9">The sequence shown here is derived from an EMBL/GenBank/DDBJ whole genome shotgun (WGS) entry which is preliminary data.</text>
</comment>
<sequence>MMKIVYKCPLSCAAASSAAASFAFLVFSTVSAIACKLFCAILTFEFALVGTILGAYCGALVGLKSKSSFLHGAKVGAITGCVLSIEFLRKAFSLWDSDDCAIGIFVHLVSDFVQILNERIERLSAHSTVCSNGKSMLKITNKRHTGKNTADTLCNGTTCSICLQEFQQGEMVCSLPPCRHIFHSSCINEWFIGHNTCPLCRKTPFMLENVD</sequence>
<dbReference type="SUPFAM" id="SSF57850">
    <property type="entry name" value="RING/U-box"/>
    <property type="match status" value="1"/>
</dbReference>
<feature type="transmembrane region" description="Helical" evidence="7">
    <location>
        <begin position="42"/>
        <end position="63"/>
    </location>
</feature>
<proteinExistence type="predicted"/>
<evidence type="ECO:0000313" key="10">
    <source>
        <dbReference type="Proteomes" id="UP001162972"/>
    </source>
</evidence>
<protein>
    <recommendedName>
        <fullName evidence="8">RING-type domain-containing protein</fullName>
    </recommendedName>
</protein>
<dbReference type="PANTHER" id="PTHR46151">
    <property type="entry name" value="NEP1-INTERACTING PROTEIN-LIKE 2"/>
    <property type="match status" value="1"/>
</dbReference>
<evidence type="ECO:0000313" key="9">
    <source>
        <dbReference type="EMBL" id="KAJ6405962.1"/>
    </source>
</evidence>
<dbReference type="PROSITE" id="PS51257">
    <property type="entry name" value="PROKAR_LIPOPROTEIN"/>
    <property type="match status" value="1"/>
</dbReference>
<reference evidence="9 10" key="1">
    <citation type="journal article" date="2023" name="Int. J. Mol. Sci.">
        <title>De Novo Assembly and Annotation of 11 Diverse Shrub Willow (Salix) Genomes Reveals Novel Gene Organization in Sex-Linked Regions.</title>
        <authorList>
            <person name="Hyden B."/>
            <person name="Feng K."/>
            <person name="Yates T.B."/>
            <person name="Jawdy S."/>
            <person name="Cereghino C."/>
            <person name="Smart L.B."/>
            <person name="Muchero W."/>
        </authorList>
    </citation>
    <scope>NUCLEOTIDE SEQUENCE [LARGE SCALE GENOMIC DNA]</scope>
    <source>
        <tissue evidence="9">Shoot tip</tissue>
    </source>
</reference>
<evidence type="ECO:0000256" key="4">
    <source>
        <dbReference type="ARBA" id="ARBA00022833"/>
    </source>
</evidence>